<dbReference type="RefSeq" id="WP_121875964.1">
    <property type="nucleotide sequence ID" value="NZ_REFJ01000001.1"/>
</dbReference>
<proteinExistence type="predicted"/>
<evidence type="ECO:0000256" key="5">
    <source>
        <dbReference type="ARBA" id="ARBA00022553"/>
    </source>
</evidence>
<dbReference type="PANTHER" id="PTHR45528:SF1">
    <property type="entry name" value="SENSOR HISTIDINE KINASE CPXA"/>
    <property type="match status" value="1"/>
</dbReference>
<dbReference type="InterPro" id="IPR005467">
    <property type="entry name" value="His_kinase_dom"/>
</dbReference>
<comment type="caution">
    <text evidence="16">The sequence shown here is derived from an EMBL/GenBank/DDBJ whole genome shotgun (WGS) entry which is preliminary data.</text>
</comment>
<evidence type="ECO:0000313" key="17">
    <source>
        <dbReference type="Proteomes" id="UP000267187"/>
    </source>
</evidence>
<keyword evidence="13 14" id="KW-0472">Membrane</keyword>
<evidence type="ECO:0000313" key="16">
    <source>
        <dbReference type="EMBL" id="RMA82648.1"/>
    </source>
</evidence>
<dbReference type="Gene3D" id="3.30.565.10">
    <property type="entry name" value="Histidine kinase-like ATPase, C-terminal domain"/>
    <property type="match status" value="1"/>
</dbReference>
<sequence>MLKPKGLRAYTTGLLVAFTLIFSSLFLAVGVLTAYIVEDTIIMRLVGAQVDQIEQSLAQGESPQLNAKQRLYTEAEDIPSAWQAIILKYPSGELFTDTEDHYHFQHLSTPSGDFAVLVVEVSEVLVVTESPRAFIIFVVVFAVMVLVAVGVALKIANRVTKPVLDLSTAVAQRALVTEPMPDLPFELKQLASNFEASFSKIEQMLQRERDFTTDVGHELKTPLTAFNNLLVIASGRPLSSAEVEQLGRINADLANTVEVLLALAREESLTKQPVNVMACIEQLAIDQPQVVAGEFSIALTGDRSVVIQGNPVLTKLLFLNVIQNAIRHADSPQLNIDIAADRIVLANSAASRKQLDFMAPGVRDETSTGVGQGLYLVRRIAEKLALRVELNLGNEQFEIVFHIN</sequence>
<evidence type="ECO:0000256" key="3">
    <source>
        <dbReference type="ARBA" id="ARBA00012438"/>
    </source>
</evidence>
<comment type="subcellular location">
    <subcellularLocation>
        <location evidence="2">Cell membrane</location>
        <topology evidence="2">Multi-pass membrane protein</topology>
    </subcellularLocation>
</comment>
<evidence type="ECO:0000256" key="12">
    <source>
        <dbReference type="ARBA" id="ARBA00023012"/>
    </source>
</evidence>
<dbReference type="SUPFAM" id="SSF55874">
    <property type="entry name" value="ATPase domain of HSP90 chaperone/DNA topoisomerase II/histidine kinase"/>
    <property type="match status" value="1"/>
</dbReference>
<keyword evidence="4" id="KW-1003">Cell membrane</keyword>
<evidence type="ECO:0000256" key="10">
    <source>
        <dbReference type="ARBA" id="ARBA00022840"/>
    </source>
</evidence>
<evidence type="ECO:0000256" key="1">
    <source>
        <dbReference type="ARBA" id="ARBA00000085"/>
    </source>
</evidence>
<keyword evidence="8" id="KW-0547">Nucleotide-binding</keyword>
<evidence type="ECO:0000256" key="14">
    <source>
        <dbReference type="SAM" id="Phobius"/>
    </source>
</evidence>
<evidence type="ECO:0000256" key="2">
    <source>
        <dbReference type="ARBA" id="ARBA00004651"/>
    </source>
</evidence>
<comment type="catalytic activity">
    <reaction evidence="1">
        <text>ATP + protein L-histidine = ADP + protein N-phospho-L-histidine.</text>
        <dbReference type="EC" id="2.7.13.3"/>
    </reaction>
</comment>
<organism evidence="16 17">
    <name type="scientific">Umboniibacter marinipuniceus</name>
    <dbReference type="NCBI Taxonomy" id="569599"/>
    <lineage>
        <taxon>Bacteria</taxon>
        <taxon>Pseudomonadati</taxon>
        <taxon>Pseudomonadota</taxon>
        <taxon>Gammaproteobacteria</taxon>
        <taxon>Cellvibrionales</taxon>
        <taxon>Cellvibrionaceae</taxon>
        <taxon>Umboniibacter</taxon>
    </lineage>
</organism>
<keyword evidence="6" id="KW-0808">Transferase</keyword>
<dbReference type="SUPFAM" id="SSF47384">
    <property type="entry name" value="Homodimeric domain of signal transducing histidine kinase"/>
    <property type="match status" value="1"/>
</dbReference>
<dbReference type="GO" id="GO:0005886">
    <property type="term" value="C:plasma membrane"/>
    <property type="evidence" value="ECO:0007669"/>
    <property type="project" value="UniProtKB-SubCell"/>
</dbReference>
<dbReference type="InterPro" id="IPR003661">
    <property type="entry name" value="HisK_dim/P_dom"/>
</dbReference>
<dbReference type="GO" id="GO:0005524">
    <property type="term" value="F:ATP binding"/>
    <property type="evidence" value="ECO:0007669"/>
    <property type="project" value="UniProtKB-KW"/>
</dbReference>
<dbReference type="AlphaFoldDB" id="A0A3M0AIV3"/>
<feature type="transmembrane region" description="Helical" evidence="14">
    <location>
        <begin position="133"/>
        <end position="153"/>
    </location>
</feature>
<dbReference type="InterPro" id="IPR050398">
    <property type="entry name" value="HssS/ArlS-like"/>
</dbReference>
<dbReference type="OrthoDB" id="9121563at2"/>
<evidence type="ECO:0000256" key="4">
    <source>
        <dbReference type="ARBA" id="ARBA00022475"/>
    </source>
</evidence>
<keyword evidence="17" id="KW-1185">Reference proteome</keyword>
<dbReference type="InterPro" id="IPR036890">
    <property type="entry name" value="HATPase_C_sf"/>
</dbReference>
<feature type="transmembrane region" description="Helical" evidence="14">
    <location>
        <begin position="12"/>
        <end position="37"/>
    </location>
</feature>
<evidence type="ECO:0000256" key="13">
    <source>
        <dbReference type="ARBA" id="ARBA00023136"/>
    </source>
</evidence>
<dbReference type="GO" id="GO:0000155">
    <property type="term" value="F:phosphorelay sensor kinase activity"/>
    <property type="evidence" value="ECO:0007669"/>
    <property type="project" value="InterPro"/>
</dbReference>
<dbReference type="Proteomes" id="UP000267187">
    <property type="component" value="Unassembled WGS sequence"/>
</dbReference>
<feature type="domain" description="Histidine kinase" evidence="15">
    <location>
        <begin position="214"/>
        <end position="404"/>
    </location>
</feature>
<dbReference type="PANTHER" id="PTHR45528">
    <property type="entry name" value="SENSOR HISTIDINE KINASE CPXA"/>
    <property type="match status" value="1"/>
</dbReference>
<protein>
    <recommendedName>
        <fullName evidence="3">histidine kinase</fullName>
        <ecNumber evidence="3">2.7.13.3</ecNumber>
    </recommendedName>
</protein>
<evidence type="ECO:0000256" key="8">
    <source>
        <dbReference type="ARBA" id="ARBA00022741"/>
    </source>
</evidence>
<dbReference type="EMBL" id="REFJ01000001">
    <property type="protein sequence ID" value="RMA82648.1"/>
    <property type="molecule type" value="Genomic_DNA"/>
</dbReference>
<dbReference type="CDD" id="cd00082">
    <property type="entry name" value="HisKA"/>
    <property type="match status" value="1"/>
</dbReference>
<reference evidence="16 17" key="1">
    <citation type="submission" date="2018-10" db="EMBL/GenBank/DDBJ databases">
        <title>Genomic Encyclopedia of Type Strains, Phase IV (KMG-IV): sequencing the most valuable type-strain genomes for metagenomic binning, comparative biology and taxonomic classification.</title>
        <authorList>
            <person name="Goeker M."/>
        </authorList>
    </citation>
    <scope>NUCLEOTIDE SEQUENCE [LARGE SCALE GENOMIC DNA]</scope>
    <source>
        <strain evidence="16 17">DSM 25080</strain>
    </source>
</reference>
<keyword evidence="7 14" id="KW-0812">Transmembrane</keyword>
<evidence type="ECO:0000259" key="15">
    <source>
        <dbReference type="PROSITE" id="PS50109"/>
    </source>
</evidence>
<keyword evidence="5" id="KW-0597">Phosphoprotein</keyword>
<keyword evidence="10" id="KW-0067">ATP-binding</keyword>
<gene>
    <name evidence="16" type="ORF">DFR27_0600</name>
</gene>
<evidence type="ECO:0000256" key="9">
    <source>
        <dbReference type="ARBA" id="ARBA00022777"/>
    </source>
</evidence>
<keyword evidence="11 14" id="KW-1133">Transmembrane helix</keyword>
<dbReference type="Gene3D" id="1.10.287.130">
    <property type="match status" value="1"/>
</dbReference>
<keyword evidence="12" id="KW-0902">Two-component regulatory system</keyword>
<evidence type="ECO:0000256" key="7">
    <source>
        <dbReference type="ARBA" id="ARBA00022692"/>
    </source>
</evidence>
<dbReference type="EC" id="2.7.13.3" evidence="3"/>
<accession>A0A3M0AIV3</accession>
<dbReference type="PROSITE" id="PS50109">
    <property type="entry name" value="HIS_KIN"/>
    <property type="match status" value="1"/>
</dbReference>
<name>A0A3M0AIV3_9GAMM</name>
<evidence type="ECO:0000256" key="11">
    <source>
        <dbReference type="ARBA" id="ARBA00022989"/>
    </source>
</evidence>
<dbReference type="InterPro" id="IPR036097">
    <property type="entry name" value="HisK_dim/P_sf"/>
</dbReference>
<evidence type="ECO:0000256" key="6">
    <source>
        <dbReference type="ARBA" id="ARBA00022679"/>
    </source>
</evidence>
<keyword evidence="9 16" id="KW-0418">Kinase</keyword>